<sequence>MLLRARIHNVYRITSIINRLSFTRSYGLKYYPPNIPQDELDQIMLKTGEFLKDYDPQNNLTTLSAIYTKFGWFFIPSIYNQSKKSEIVLTKDLINAGVDENTPHTEIQNYIDEWCRHNLPITPDVKKSKKVNKKAVDDLFNDAMGINKKKEEAKLAKEKAKEEAIRLKQEEKRLKEEAKIKAREEAKLLKLKAQEEFKIHKFEETLIKRPHTKKYTIIVKFDENTGKYDILTSITKDIVKDYFETEMFYKLLKEGKKYDECREIMQNVWNEKSQTEIEMSKFKIANMLKNGNDQYKGETISLKDALSDPLSDGTQRRVGFVPKQ</sequence>
<dbReference type="OrthoDB" id="4020759at2759"/>
<proteinExistence type="predicted"/>
<dbReference type="KEGG" id="ctp:CTRG_05398"/>
<reference evidence="2 3" key="1">
    <citation type="journal article" date="2009" name="Nature">
        <title>Evolution of pathogenicity and sexual reproduction in eight Candida genomes.</title>
        <authorList>
            <person name="Butler G."/>
            <person name="Rasmussen M.D."/>
            <person name="Lin M.F."/>
            <person name="Santos M.A."/>
            <person name="Sakthikumar S."/>
            <person name="Munro C.A."/>
            <person name="Rheinbay E."/>
            <person name="Grabherr M."/>
            <person name="Forche A."/>
            <person name="Reedy J.L."/>
            <person name="Agrafioti I."/>
            <person name="Arnaud M.B."/>
            <person name="Bates S."/>
            <person name="Brown A.J."/>
            <person name="Brunke S."/>
            <person name="Costanzo M.C."/>
            <person name="Fitzpatrick D.A."/>
            <person name="de Groot P.W."/>
            <person name="Harris D."/>
            <person name="Hoyer L.L."/>
            <person name="Hube B."/>
            <person name="Klis F.M."/>
            <person name="Kodira C."/>
            <person name="Lennard N."/>
            <person name="Logue M.E."/>
            <person name="Martin R."/>
            <person name="Neiman A.M."/>
            <person name="Nikolaou E."/>
            <person name="Quail M.A."/>
            <person name="Quinn J."/>
            <person name="Santos M.C."/>
            <person name="Schmitzberger F.F."/>
            <person name="Sherlock G."/>
            <person name="Shah P."/>
            <person name="Silverstein K.A."/>
            <person name="Skrzypek M.S."/>
            <person name="Soll D."/>
            <person name="Staggs R."/>
            <person name="Stansfield I."/>
            <person name="Stumpf M.P."/>
            <person name="Sudbery P.E."/>
            <person name="Srikantha T."/>
            <person name="Zeng Q."/>
            <person name="Berman J."/>
            <person name="Berriman M."/>
            <person name="Heitman J."/>
            <person name="Gow N.A."/>
            <person name="Lorenz M.C."/>
            <person name="Birren B.W."/>
            <person name="Kellis M."/>
            <person name="Cuomo C.A."/>
        </authorList>
    </citation>
    <scope>NUCLEOTIDE SEQUENCE [LARGE SCALE GENOMIC DNA]</scope>
    <source>
        <strain evidence="3">ATCC MYA-3404 / T1</strain>
    </source>
</reference>
<dbReference type="VEuPathDB" id="FungiDB:CTRG_05398"/>
<keyword evidence="3" id="KW-1185">Reference proteome</keyword>
<organism evidence="2 3">
    <name type="scientific">Candida tropicalis (strain ATCC MYA-3404 / T1)</name>
    <name type="common">Yeast</name>
    <dbReference type="NCBI Taxonomy" id="294747"/>
    <lineage>
        <taxon>Eukaryota</taxon>
        <taxon>Fungi</taxon>
        <taxon>Dikarya</taxon>
        <taxon>Ascomycota</taxon>
        <taxon>Saccharomycotina</taxon>
        <taxon>Pichiomycetes</taxon>
        <taxon>Debaryomycetaceae</taxon>
        <taxon>Candida/Lodderomyces clade</taxon>
        <taxon>Candida</taxon>
    </lineage>
</organism>
<dbReference type="EMBL" id="GG692402">
    <property type="protein sequence ID" value="EER30946.1"/>
    <property type="molecule type" value="Genomic_DNA"/>
</dbReference>
<evidence type="ECO:0000256" key="1">
    <source>
        <dbReference type="SAM" id="Coils"/>
    </source>
</evidence>
<protein>
    <submittedName>
        <fullName evidence="2">Uncharacterized protein</fullName>
    </submittedName>
</protein>
<dbReference type="AlphaFoldDB" id="C5MH44"/>
<feature type="coiled-coil region" evidence="1">
    <location>
        <begin position="143"/>
        <end position="194"/>
    </location>
</feature>
<accession>C5MH44</accession>
<dbReference type="HOGENOM" id="CLU_857893_0_0_1"/>
<dbReference type="Proteomes" id="UP000002037">
    <property type="component" value="Unassembled WGS sequence"/>
</dbReference>
<dbReference type="STRING" id="294747.C5MH44"/>
<name>C5MH44_CANTT</name>
<gene>
    <name evidence="2" type="ORF">CTRG_05398</name>
</gene>
<dbReference type="RefSeq" id="XP_002551100.1">
    <property type="nucleotide sequence ID" value="XM_002551054.1"/>
</dbReference>
<dbReference type="GeneID" id="8299722"/>
<evidence type="ECO:0000313" key="3">
    <source>
        <dbReference type="Proteomes" id="UP000002037"/>
    </source>
</evidence>
<evidence type="ECO:0000313" key="2">
    <source>
        <dbReference type="EMBL" id="EER30946.1"/>
    </source>
</evidence>
<keyword evidence="1" id="KW-0175">Coiled coil</keyword>